<evidence type="ECO:0000256" key="2">
    <source>
        <dbReference type="SAM" id="SignalP"/>
    </source>
</evidence>
<dbReference type="AlphaFoldDB" id="A0AAW2K9C1"/>
<name>A0AAW2K9C1_SESRA</name>
<gene>
    <name evidence="3" type="ORF">Sradi_6213200</name>
</gene>
<evidence type="ECO:0000313" key="3">
    <source>
        <dbReference type="EMBL" id="KAL0303451.1"/>
    </source>
</evidence>
<feature type="signal peptide" evidence="2">
    <location>
        <begin position="1"/>
        <end position="19"/>
    </location>
</feature>
<feature type="compositionally biased region" description="Basic and acidic residues" evidence="1">
    <location>
        <begin position="86"/>
        <end position="95"/>
    </location>
</feature>
<protein>
    <submittedName>
        <fullName evidence="3">Uncharacterized protein</fullName>
    </submittedName>
</protein>
<organism evidence="3">
    <name type="scientific">Sesamum radiatum</name>
    <name type="common">Black benniseed</name>
    <dbReference type="NCBI Taxonomy" id="300843"/>
    <lineage>
        <taxon>Eukaryota</taxon>
        <taxon>Viridiplantae</taxon>
        <taxon>Streptophyta</taxon>
        <taxon>Embryophyta</taxon>
        <taxon>Tracheophyta</taxon>
        <taxon>Spermatophyta</taxon>
        <taxon>Magnoliopsida</taxon>
        <taxon>eudicotyledons</taxon>
        <taxon>Gunneridae</taxon>
        <taxon>Pentapetalae</taxon>
        <taxon>asterids</taxon>
        <taxon>lamiids</taxon>
        <taxon>Lamiales</taxon>
        <taxon>Pedaliaceae</taxon>
        <taxon>Sesamum</taxon>
    </lineage>
</organism>
<proteinExistence type="predicted"/>
<dbReference type="EMBL" id="JACGWJ010000029">
    <property type="protein sequence ID" value="KAL0303451.1"/>
    <property type="molecule type" value="Genomic_DNA"/>
</dbReference>
<reference evidence="3" key="1">
    <citation type="submission" date="2020-06" db="EMBL/GenBank/DDBJ databases">
        <authorList>
            <person name="Li T."/>
            <person name="Hu X."/>
            <person name="Zhang T."/>
            <person name="Song X."/>
            <person name="Zhang H."/>
            <person name="Dai N."/>
            <person name="Sheng W."/>
            <person name="Hou X."/>
            <person name="Wei L."/>
        </authorList>
    </citation>
    <scope>NUCLEOTIDE SEQUENCE</scope>
    <source>
        <strain evidence="3">G02</strain>
        <tissue evidence="3">Leaf</tissue>
    </source>
</reference>
<feature type="region of interest" description="Disordered" evidence="1">
    <location>
        <begin position="80"/>
        <end position="106"/>
    </location>
</feature>
<feature type="chain" id="PRO_5043688393" evidence="2">
    <location>
        <begin position="20"/>
        <end position="106"/>
    </location>
</feature>
<accession>A0AAW2K9C1</accession>
<comment type="caution">
    <text evidence="3">The sequence shown here is derived from an EMBL/GenBank/DDBJ whole genome shotgun (WGS) entry which is preliminary data.</text>
</comment>
<reference evidence="3" key="2">
    <citation type="journal article" date="2024" name="Plant">
        <title>Genomic evolution and insights into agronomic trait innovations of Sesamum species.</title>
        <authorList>
            <person name="Miao H."/>
            <person name="Wang L."/>
            <person name="Qu L."/>
            <person name="Liu H."/>
            <person name="Sun Y."/>
            <person name="Le M."/>
            <person name="Wang Q."/>
            <person name="Wei S."/>
            <person name="Zheng Y."/>
            <person name="Lin W."/>
            <person name="Duan Y."/>
            <person name="Cao H."/>
            <person name="Xiong S."/>
            <person name="Wang X."/>
            <person name="Wei L."/>
            <person name="Li C."/>
            <person name="Ma Q."/>
            <person name="Ju M."/>
            <person name="Zhao R."/>
            <person name="Li G."/>
            <person name="Mu C."/>
            <person name="Tian Q."/>
            <person name="Mei H."/>
            <person name="Zhang T."/>
            <person name="Gao T."/>
            <person name="Zhang H."/>
        </authorList>
    </citation>
    <scope>NUCLEOTIDE SEQUENCE</scope>
    <source>
        <strain evidence="3">G02</strain>
    </source>
</reference>
<sequence length="106" mass="11275">MVAIMHVLLLVRELANNVADEVETQFRVDINQVVVPSLSGSSSTANFMRFLSSVSLRLLLNNPSKEVYLAAATFVLPTMPGSASSERGRDGEDGTHVVLGSKGGCP</sequence>
<evidence type="ECO:0000256" key="1">
    <source>
        <dbReference type="SAM" id="MobiDB-lite"/>
    </source>
</evidence>
<keyword evidence="2" id="KW-0732">Signal</keyword>